<dbReference type="AlphaFoldDB" id="A0A4R2JY79"/>
<dbReference type="EMBL" id="SLWS01000001">
    <property type="protein sequence ID" value="TCO64257.1"/>
    <property type="molecule type" value="Genomic_DNA"/>
</dbReference>
<reference evidence="2 3" key="1">
    <citation type="submission" date="2019-03" db="EMBL/GenBank/DDBJ databases">
        <title>Genomic Encyclopedia of Type Strains, Phase IV (KMG-IV): sequencing the most valuable type-strain genomes for metagenomic binning, comparative biology and taxonomic classification.</title>
        <authorList>
            <person name="Goeker M."/>
        </authorList>
    </citation>
    <scope>NUCLEOTIDE SEQUENCE [LARGE SCALE GENOMIC DNA]</scope>
    <source>
        <strain evidence="2 3">DSM 45934</strain>
    </source>
</reference>
<evidence type="ECO:0000256" key="1">
    <source>
        <dbReference type="SAM" id="SignalP"/>
    </source>
</evidence>
<evidence type="ECO:0000313" key="3">
    <source>
        <dbReference type="Proteomes" id="UP000295680"/>
    </source>
</evidence>
<feature type="chain" id="PRO_5020628143" description="Neocarzinostatin family protein" evidence="1">
    <location>
        <begin position="32"/>
        <end position="198"/>
    </location>
</feature>
<keyword evidence="3" id="KW-1185">Reference proteome</keyword>
<comment type="caution">
    <text evidence="2">The sequence shown here is derived from an EMBL/GenBank/DDBJ whole genome shotgun (WGS) entry which is preliminary data.</text>
</comment>
<evidence type="ECO:0008006" key="4">
    <source>
        <dbReference type="Google" id="ProtNLM"/>
    </source>
</evidence>
<dbReference type="Proteomes" id="UP000295680">
    <property type="component" value="Unassembled WGS sequence"/>
</dbReference>
<protein>
    <recommendedName>
        <fullName evidence="4">Neocarzinostatin family protein</fullName>
    </recommendedName>
</protein>
<keyword evidence="1" id="KW-0732">Signal</keyword>
<gene>
    <name evidence="2" type="ORF">EV192_10121</name>
</gene>
<accession>A0A4R2JY79</accession>
<feature type="signal peptide" evidence="1">
    <location>
        <begin position="1"/>
        <end position="31"/>
    </location>
</feature>
<sequence length="198" mass="20629">MYREFNWIHRAVIGFVAVSSALALSSAPATAAPVTPLSGPNSATAVVQRTIPGFARAVSMKSVRIQAGTGRHSLVIRSASPTGVTGTTCLAEVSDPAVIGPGGDGRIIGTNATLFCNGPIARATITVGLFFSLDNTSYNLCGINPNQSASGTPFIVGAQCDVPLFTQFFIGAAIFDVRFLDGDPIEERLGLQTFPVQR</sequence>
<organism evidence="2 3">
    <name type="scientific">Actinocrispum wychmicini</name>
    <dbReference type="NCBI Taxonomy" id="1213861"/>
    <lineage>
        <taxon>Bacteria</taxon>
        <taxon>Bacillati</taxon>
        <taxon>Actinomycetota</taxon>
        <taxon>Actinomycetes</taxon>
        <taxon>Pseudonocardiales</taxon>
        <taxon>Pseudonocardiaceae</taxon>
        <taxon>Actinocrispum</taxon>
    </lineage>
</organism>
<proteinExistence type="predicted"/>
<evidence type="ECO:0000313" key="2">
    <source>
        <dbReference type="EMBL" id="TCO64257.1"/>
    </source>
</evidence>
<name>A0A4R2JY79_9PSEU</name>